<dbReference type="EMBL" id="VBPA01000304">
    <property type="protein sequence ID" value="TMQ69400.1"/>
    <property type="molecule type" value="Genomic_DNA"/>
</dbReference>
<evidence type="ECO:0000313" key="1">
    <source>
        <dbReference type="EMBL" id="TMQ69400.1"/>
    </source>
</evidence>
<reference evidence="1 2" key="1">
    <citation type="journal article" date="2019" name="Nat. Microbiol.">
        <title>Mediterranean grassland soil C-N compound turnover is dependent on rainfall and depth, and is mediated by genomically divergent microorganisms.</title>
        <authorList>
            <person name="Diamond S."/>
            <person name="Andeer P.F."/>
            <person name="Li Z."/>
            <person name="Crits-Christoph A."/>
            <person name="Burstein D."/>
            <person name="Anantharaman K."/>
            <person name="Lane K.R."/>
            <person name="Thomas B.C."/>
            <person name="Pan C."/>
            <person name="Northen T.R."/>
            <person name="Banfield J.F."/>
        </authorList>
    </citation>
    <scope>NUCLEOTIDE SEQUENCE [LARGE SCALE GENOMIC DNA]</scope>
    <source>
        <strain evidence="1">WS_10</strain>
    </source>
</reference>
<gene>
    <name evidence="1" type="ORF">E6K80_11790</name>
</gene>
<proteinExistence type="predicted"/>
<evidence type="ECO:0008006" key="3">
    <source>
        <dbReference type="Google" id="ProtNLM"/>
    </source>
</evidence>
<dbReference type="PROSITE" id="PS51257">
    <property type="entry name" value="PROKAR_LIPOPROTEIN"/>
    <property type="match status" value="1"/>
</dbReference>
<dbReference type="AlphaFoldDB" id="A0A538U0H5"/>
<evidence type="ECO:0000313" key="2">
    <source>
        <dbReference type="Proteomes" id="UP000319836"/>
    </source>
</evidence>
<organism evidence="1 2">
    <name type="scientific">Eiseniibacteriota bacterium</name>
    <dbReference type="NCBI Taxonomy" id="2212470"/>
    <lineage>
        <taxon>Bacteria</taxon>
        <taxon>Candidatus Eiseniibacteriota</taxon>
    </lineage>
</organism>
<comment type="caution">
    <text evidence="1">The sequence shown here is derived from an EMBL/GenBank/DDBJ whole genome shotgun (WGS) entry which is preliminary data.</text>
</comment>
<protein>
    <recommendedName>
        <fullName evidence="3">Glycine zipper 2TM domain-containing protein</fullName>
    </recommendedName>
</protein>
<sequence length="211" mass="21199">MTFGRWASIGLLGLALLLGAACRTETMGVAARISGSSFFGTRITVPTGTQLAVRLEKSVSSKTATVGDAWTGTLMRPVVESGREIVPAGAVVEGMVVSAEPAESGNRARLELGVRAVRIDERRIPLVAEADPVIAGSPRARNIGAIAGGAAAGALLAKAIGGSVDDAAKGALIGGALASGAVAASKGYQVELKDGTTMTFLVSKDVAVLVD</sequence>
<name>A0A538U0H5_UNCEI</name>
<accession>A0A538U0H5</accession>
<dbReference type="Proteomes" id="UP000319836">
    <property type="component" value="Unassembled WGS sequence"/>
</dbReference>